<evidence type="ECO:0000313" key="3">
    <source>
        <dbReference type="EMBL" id="AGB40495.1"/>
    </source>
</evidence>
<dbReference type="SMART" id="SM00278">
    <property type="entry name" value="HhH1"/>
    <property type="match status" value="4"/>
</dbReference>
<feature type="transmembrane region" description="Helical" evidence="1">
    <location>
        <begin position="7"/>
        <end position="28"/>
    </location>
</feature>
<dbReference type="HOGENOM" id="CLU_1068601_0_0_9"/>
<accession>L0K7H2</accession>
<dbReference type="KEGG" id="hhl:Halha_0521"/>
<dbReference type="RefSeq" id="WP_015326221.1">
    <property type="nucleotide sequence ID" value="NC_019978.1"/>
</dbReference>
<protein>
    <submittedName>
        <fullName evidence="3">DNA uptake protein</fullName>
    </submittedName>
</protein>
<dbReference type="PANTHER" id="PTHR21180:SF32">
    <property type="entry name" value="ENDONUCLEASE_EXONUCLEASE_PHOSPHATASE FAMILY DOMAIN-CONTAINING PROTEIN 1"/>
    <property type="match status" value="1"/>
</dbReference>
<dbReference type="EMBL" id="CP003359">
    <property type="protein sequence ID" value="AGB40495.1"/>
    <property type="molecule type" value="Genomic_DNA"/>
</dbReference>
<dbReference type="Proteomes" id="UP000010880">
    <property type="component" value="Chromosome"/>
</dbReference>
<feature type="domain" description="Helix-hairpin-helix DNA-binding motif class 1" evidence="2">
    <location>
        <begin position="121"/>
        <end position="140"/>
    </location>
</feature>
<dbReference type="eggNOG" id="COG1555">
    <property type="taxonomic scope" value="Bacteria"/>
</dbReference>
<dbReference type="PANTHER" id="PTHR21180">
    <property type="entry name" value="ENDONUCLEASE/EXONUCLEASE/PHOSPHATASE FAMILY DOMAIN-CONTAINING PROTEIN 1"/>
    <property type="match status" value="1"/>
</dbReference>
<dbReference type="GO" id="GO:0015627">
    <property type="term" value="C:type II protein secretion system complex"/>
    <property type="evidence" value="ECO:0007669"/>
    <property type="project" value="TreeGrafter"/>
</dbReference>
<proteinExistence type="predicted"/>
<evidence type="ECO:0000313" key="4">
    <source>
        <dbReference type="Proteomes" id="UP000010880"/>
    </source>
</evidence>
<evidence type="ECO:0000259" key="2">
    <source>
        <dbReference type="SMART" id="SM00278"/>
    </source>
</evidence>
<feature type="domain" description="Helix-hairpin-helix DNA-binding motif class 1" evidence="2">
    <location>
        <begin position="183"/>
        <end position="202"/>
    </location>
</feature>
<dbReference type="OrthoDB" id="2112020at2"/>
<dbReference type="InterPro" id="IPR051675">
    <property type="entry name" value="Endo/Exo/Phosphatase_dom_1"/>
</dbReference>
<dbReference type="Gene3D" id="1.10.150.320">
    <property type="entry name" value="Photosystem II 12 kDa extrinsic protein"/>
    <property type="match status" value="2"/>
</dbReference>
<feature type="domain" description="Helix-hairpin-helix DNA-binding motif class 1" evidence="2">
    <location>
        <begin position="147"/>
        <end position="166"/>
    </location>
</feature>
<keyword evidence="1" id="KW-1133">Transmembrane helix</keyword>
<name>L0K7H2_HALHC</name>
<keyword evidence="1" id="KW-0472">Membrane</keyword>
<evidence type="ECO:0000256" key="1">
    <source>
        <dbReference type="SAM" id="Phobius"/>
    </source>
</evidence>
<organism evidence="3 4">
    <name type="scientific">Halobacteroides halobius (strain ATCC 35273 / DSM 5150 / MD-1)</name>
    <dbReference type="NCBI Taxonomy" id="748449"/>
    <lineage>
        <taxon>Bacteria</taxon>
        <taxon>Bacillati</taxon>
        <taxon>Bacillota</taxon>
        <taxon>Clostridia</taxon>
        <taxon>Halanaerobiales</taxon>
        <taxon>Halobacteroidaceae</taxon>
        <taxon>Halobacteroides</taxon>
    </lineage>
</organism>
<reference evidence="4" key="1">
    <citation type="submission" date="2012-02" db="EMBL/GenBank/DDBJ databases">
        <title>The complete genome of Halobacteroides halobius DSM 5150.</title>
        <authorList>
            <person name="Lucas S."/>
            <person name="Copeland A."/>
            <person name="Lapidus A."/>
            <person name="Glavina del Rio T."/>
            <person name="Dalin E."/>
            <person name="Tice H."/>
            <person name="Bruce D."/>
            <person name="Goodwin L."/>
            <person name="Pitluck S."/>
            <person name="Peters L."/>
            <person name="Mikhailova N."/>
            <person name="Gu W."/>
            <person name="Kyrpides N."/>
            <person name="Mavromatis K."/>
            <person name="Ivanova N."/>
            <person name="Brettin T."/>
            <person name="Detter J.C."/>
            <person name="Han C."/>
            <person name="Larimer F."/>
            <person name="Land M."/>
            <person name="Hauser L."/>
            <person name="Markowitz V."/>
            <person name="Cheng J.-F."/>
            <person name="Hugenholtz P."/>
            <person name="Woyke T."/>
            <person name="Wu D."/>
            <person name="Tindall B."/>
            <person name="Pomrenke H."/>
            <person name="Brambilla E."/>
            <person name="Klenk H.-P."/>
            <person name="Eisen J.A."/>
        </authorList>
    </citation>
    <scope>NUCLEOTIDE SEQUENCE [LARGE SCALE GENOMIC DNA]</scope>
    <source>
        <strain evidence="4">ATCC 35273 / DSM 5150 / MD-1</strain>
    </source>
</reference>
<gene>
    <name evidence="3" type="ordered locus">Halha_0521</name>
</gene>
<dbReference type="GO" id="GO:0015628">
    <property type="term" value="P:protein secretion by the type II secretion system"/>
    <property type="evidence" value="ECO:0007669"/>
    <property type="project" value="TreeGrafter"/>
</dbReference>
<dbReference type="AlphaFoldDB" id="L0K7H2"/>
<dbReference type="SUPFAM" id="SSF81585">
    <property type="entry name" value="PsbU/PolX domain-like"/>
    <property type="match status" value="2"/>
</dbReference>
<dbReference type="GO" id="GO:0003677">
    <property type="term" value="F:DNA binding"/>
    <property type="evidence" value="ECO:0007669"/>
    <property type="project" value="InterPro"/>
</dbReference>
<dbReference type="Pfam" id="PF12836">
    <property type="entry name" value="HHH_3"/>
    <property type="match status" value="2"/>
</dbReference>
<sequence>MTKKEEGYILIFVFITLTSLGILLPVLLQLVSNEVIITKHYQQQIKNYYLVKGVMVVAKEEVSKQINKLSYISKENLDQLQIEGSIVLKDPNSSHQIKTEYLVKEIVDESSKLNLNLASQERLEELPEIGETISQRIVDHRLYNYLEELLNLSGIDNKLYEQIKDYLTLKTQGKINLNTAPIEVLNTLPGVGETLATRIIMNRIFTNIEELKDVEGVGPATYQQLEPLVKVDSNYFQILVRIKIPERELQTERLKIIKLD</sequence>
<dbReference type="STRING" id="748449.Halha_0521"/>
<feature type="domain" description="Helix-hairpin-helix DNA-binding motif class 1" evidence="2">
    <location>
        <begin position="209"/>
        <end position="228"/>
    </location>
</feature>
<dbReference type="InterPro" id="IPR003583">
    <property type="entry name" value="Hlx-hairpin-Hlx_DNA-bd_motif"/>
</dbReference>
<keyword evidence="1" id="KW-0812">Transmembrane</keyword>
<dbReference type="GO" id="GO:0006281">
    <property type="term" value="P:DNA repair"/>
    <property type="evidence" value="ECO:0007669"/>
    <property type="project" value="InterPro"/>
</dbReference>
<keyword evidence="4" id="KW-1185">Reference proteome</keyword>